<dbReference type="Gene3D" id="3.40.30.10">
    <property type="entry name" value="Glutaredoxin"/>
    <property type="match status" value="1"/>
</dbReference>
<dbReference type="PANTHER" id="PTHR43601:SF31">
    <property type="entry name" value="THIOREDOXIN-LIKE 1-3, CHLOROPLASTIC"/>
    <property type="match status" value="1"/>
</dbReference>
<keyword evidence="2" id="KW-0676">Redox-active center</keyword>
<dbReference type="Proteomes" id="UP001652600">
    <property type="component" value="Chromosome 4"/>
</dbReference>
<dbReference type="InterPro" id="IPR013766">
    <property type="entry name" value="Thioredoxin_domain"/>
</dbReference>
<dbReference type="RefSeq" id="XP_050939748.1">
    <property type="nucleotide sequence ID" value="XM_051083791.1"/>
</dbReference>
<proteinExistence type="inferred from homology"/>
<evidence type="ECO:0000256" key="2">
    <source>
        <dbReference type="ARBA" id="ARBA00023284"/>
    </source>
</evidence>
<accession>A0ABM3KPQ0</accession>
<reference evidence="5" key="1">
    <citation type="submission" date="2025-08" db="UniProtKB">
        <authorList>
            <consortium name="RefSeq"/>
        </authorList>
    </citation>
    <scope>IDENTIFICATION</scope>
    <source>
        <tissue evidence="5">Stem</tissue>
    </source>
</reference>
<keyword evidence="4" id="KW-1185">Reference proteome</keyword>
<dbReference type="PROSITE" id="PS51352">
    <property type="entry name" value="THIOREDOXIN_2"/>
    <property type="match status" value="1"/>
</dbReference>
<dbReference type="CDD" id="cd02947">
    <property type="entry name" value="TRX_family"/>
    <property type="match status" value="1"/>
</dbReference>
<name>A0ABM3KPQ0_CUCME</name>
<dbReference type="InterPro" id="IPR036249">
    <property type="entry name" value="Thioredoxin-like_sf"/>
</dbReference>
<dbReference type="GeneID" id="103502978"/>
<evidence type="ECO:0000259" key="3">
    <source>
        <dbReference type="PROSITE" id="PS51352"/>
    </source>
</evidence>
<dbReference type="PANTHER" id="PTHR43601">
    <property type="entry name" value="THIOREDOXIN, MITOCHONDRIAL"/>
    <property type="match status" value="1"/>
</dbReference>
<feature type="domain" description="Thioredoxin" evidence="3">
    <location>
        <begin position="105"/>
        <end position="223"/>
    </location>
</feature>
<gene>
    <name evidence="5" type="primary">LOC103502978</name>
</gene>
<organism evidence="4 5">
    <name type="scientific">Cucumis melo</name>
    <name type="common">Muskmelon</name>
    <dbReference type="NCBI Taxonomy" id="3656"/>
    <lineage>
        <taxon>Eukaryota</taxon>
        <taxon>Viridiplantae</taxon>
        <taxon>Streptophyta</taxon>
        <taxon>Embryophyta</taxon>
        <taxon>Tracheophyta</taxon>
        <taxon>Spermatophyta</taxon>
        <taxon>Magnoliopsida</taxon>
        <taxon>eudicotyledons</taxon>
        <taxon>Gunneridae</taxon>
        <taxon>Pentapetalae</taxon>
        <taxon>rosids</taxon>
        <taxon>fabids</taxon>
        <taxon>Cucurbitales</taxon>
        <taxon>Cucurbitaceae</taxon>
        <taxon>Benincaseae</taxon>
        <taxon>Cucumis</taxon>
    </lineage>
</organism>
<protein>
    <submittedName>
        <fullName evidence="5">Thioredoxin-like 1-1, chloroplastic</fullName>
    </submittedName>
</protein>
<evidence type="ECO:0000256" key="1">
    <source>
        <dbReference type="ARBA" id="ARBA00008987"/>
    </source>
</evidence>
<dbReference type="SUPFAM" id="SSF52833">
    <property type="entry name" value="Thioredoxin-like"/>
    <property type="match status" value="1"/>
</dbReference>
<comment type="similarity">
    <text evidence="1">Belongs to the thioredoxin family.</text>
</comment>
<evidence type="ECO:0000313" key="5">
    <source>
        <dbReference type="RefSeq" id="XP_050939748.1"/>
    </source>
</evidence>
<dbReference type="Pfam" id="PF00085">
    <property type="entry name" value="Thioredoxin"/>
    <property type="match status" value="1"/>
</dbReference>
<sequence length="308" mass="33785">MADALSKVAFLAPFSPSSSSSSSSSSYSHRHLHCLSLPFSGFKSVDSSSHPFNWQRISVKLPSTTGPFSSSYAYGRRIEFTERNSVSPPRSSTISHSGFRIPKAQKWWEKGLQPNMKEVTGAHDLVDSLLNAGDKLVIVDFFSPGCGGCKALHPKICQFAEMYPDIQFLQVNYEEHKSMCYSLGVHVLPFFRFYRGAQGRLCSFSCTNATIKKFKDALAKHNTDRCCLGPTQGLEEKDLVALAANKELSFNYTPKPAEDVPIPIPATVGGVRTLESERSSSDMELPLPLPSTILNSSGQVTKENAYAG</sequence>
<evidence type="ECO:0000313" key="4">
    <source>
        <dbReference type="Proteomes" id="UP001652600"/>
    </source>
</evidence>